<dbReference type="InterPro" id="IPR002912">
    <property type="entry name" value="ACT_dom"/>
</dbReference>
<dbReference type="InterPro" id="IPR006139">
    <property type="entry name" value="D-isomer_2_OHA_DH_cat_dom"/>
</dbReference>
<evidence type="ECO:0000313" key="13">
    <source>
        <dbReference type="EMBL" id="HAN26218.1"/>
    </source>
</evidence>
<dbReference type="CDD" id="cd12174">
    <property type="entry name" value="PGDH_like_3"/>
    <property type="match status" value="1"/>
</dbReference>
<evidence type="ECO:0000259" key="12">
    <source>
        <dbReference type="PROSITE" id="PS51671"/>
    </source>
</evidence>
<dbReference type="Gene3D" id="3.40.50.720">
    <property type="entry name" value="NAD(P)-binding Rossmann-like Domain"/>
    <property type="match status" value="2"/>
</dbReference>
<keyword evidence="6 11" id="KW-0560">Oxidoreductase</keyword>
<reference evidence="13 14" key="1">
    <citation type="journal article" date="2018" name="Nat. Biotechnol.">
        <title>A standardized bacterial taxonomy based on genome phylogeny substantially revises the tree of life.</title>
        <authorList>
            <person name="Parks D.H."/>
            <person name="Chuvochina M."/>
            <person name="Waite D.W."/>
            <person name="Rinke C."/>
            <person name="Skarshewski A."/>
            <person name="Chaumeil P.A."/>
            <person name="Hugenholtz P."/>
        </authorList>
    </citation>
    <scope>NUCLEOTIDE SEQUENCE [LARGE SCALE GENOMIC DNA]</scope>
    <source>
        <strain evidence="13">UBA9158</strain>
    </source>
</reference>
<dbReference type="InterPro" id="IPR006140">
    <property type="entry name" value="D-isomer_DH_NAD-bd"/>
</dbReference>
<dbReference type="STRING" id="1121937.GCA_000423125_03517"/>
<protein>
    <recommendedName>
        <fullName evidence="5">D-3-phosphoglycerate dehydrogenase</fullName>
        <ecNumber evidence="3">1.1.1.399</ecNumber>
        <ecNumber evidence="4">1.1.1.95</ecNumber>
    </recommendedName>
    <alternativeName>
        <fullName evidence="8">2-oxoglutarate reductase</fullName>
    </alternativeName>
</protein>
<dbReference type="EC" id="1.1.1.95" evidence="4"/>
<feature type="domain" description="ACT" evidence="12">
    <location>
        <begin position="322"/>
        <end position="391"/>
    </location>
</feature>
<dbReference type="SUPFAM" id="SSF52283">
    <property type="entry name" value="Formate/glycerate dehydrogenase catalytic domain-like"/>
    <property type="match status" value="1"/>
</dbReference>
<accession>A0A3C1KIE2</accession>
<dbReference type="InterPro" id="IPR029752">
    <property type="entry name" value="D-isomer_DH_CS1"/>
</dbReference>
<organism evidence="13 14">
    <name type="scientific">Haliea salexigens</name>
    <dbReference type="NCBI Taxonomy" id="287487"/>
    <lineage>
        <taxon>Bacteria</taxon>
        <taxon>Pseudomonadati</taxon>
        <taxon>Pseudomonadota</taxon>
        <taxon>Gammaproteobacteria</taxon>
        <taxon>Cellvibrionales</taxon>
        <taxon>Halieaceae</taxon>
        <taxon>Haliea</taxon>
    </lineage>
</organism>
<comment type="caution">
    <text evidence="13">The sequence shown here is derived from an EMBL/GenBank/DDBJ whole genome shotgun (WGS) entry which is preliminary data.</text>
</comment>
<comment type="function">
    <text evidence="1">Catalyzes the reversible oxidation of 3-phospho-D-glycerate to 3-phosphonooxypyruvate, the first step of the phosphorylated L-serine biosynthesis pathway. Also catalyzes the reversible oxidation of 2-hydroxyglutarate to 2-oxoglutarate.</text>
</comment>
<dbReference type="EC" id="1.1.1.399" evidence="3"/>
<dbReference type="CDD" id="cd04901">
    <property type="entry name" value="ACT_3PGDH"/>
    <property type="match status" value="1"/>
</dbReference>
<evidence type="ECO:0000256" key="8">
    <source>
        <dbReference type="ARBA" id="ARBA00030455"/>
    </source>
</evidence>
<dbReference type="SUPFAM" id="SSF51735">
    <property type="entry name" value="NAD(P)-binding Rossmann-fold domains"/>
    <property type="match status" value="1"/>
</dbReference>
<comment type="pathway">
    <text evidence="2">Amino-acid biosynthesis; L-serine biosynthesis; L-serine from 3-phospho-D-glycerate: step 1/3.</text>
</comment>
<dbReference type="AlphaFoldDB" id="A0A3C1KIE2"/>
<dbReference type="PROSITE" id="PS51671">
    <property type="entry name" value="ACT"/>
    <property type="match status" value="1"/>
</dbReference>
<name>A0A3C1KIE2_9GAMM</name>
<evidence type="ECO:0000256" key="7">
    <source>
        <dbReference type="ARBA" id="ARBA00023027"/>
    </source>
</evidence>
<dbReference type="Pfam" id="PF00389">
    <property type="entry name" value="2-Hacid_dh"/>
    <property type="match status" value="1"/>
</dbReference>
<evidence type="ECO:0000256" key="9">
    <source>
        <dbReference type="ARBA" id="ARBA00048126"/>
    </source>
</evidence>
<keyword evidence="7" id="KW-0520">NAD</keyword>
<dbReference type="Gene3D" id="3.30.70.260">
    <property type="match status" value="1"/>
</dbReference>
<evidence type="ECO:0000256" key="6">
    <source>
        <dbReference type="ARBA" id="ARBA00023002"/>
    </source>
</evidence>
<dbReference type="InterPro" id="IPR036291">
    <property type="entry name" value="NAD(P)-bd_dom_sf"/>
</dbReference>
<evidence type="ECO:0000256" key="2">
    <source>
        <dbReference type="ARBA" id="ARBA00005216"/>
    </source>
</evidence>
<dbReference type="SUPFAM" id="SSF55021">
    <property type="entry name" value="ACT-like"/>
    <property type="match status" value="1"/>
</dbReference>
<evidence type="ECO:0000256" key="10">
    <source>
        <dbReference type="ARBA" id="ARBA00048731"/>
    </source>
</evidence>
<dbReference type="GO" id="GO:0004617">
    <property type="term" value="F:phosphoglycerate dehydrogenase activity"/>
    <property type="evidence" value="ECO:0007669"/>
    <property type="project" value="UniProtKB-EC"/>
</dbReference>
<gene>
    <name evidence="13" type="ORF">DCP75_00495</name>
</gene>
<evidence type="ECO:0000256" key="1">
    <source>
        <dbReference type="ARBA" id="ARBA00003800"/>
    </source>
</evidence>
<dbReference type="UniPathway" id="UPA00135">
    <property type="reaction ID" value="UER00196"/>
</dbReference>
<dbReference type="Proteomes" id="UP000259273">
    <property type="component" value="Unassembled WGS sequence"/>
</dbReference>
<dbReference type="PANTHER" id="PTHR42938:SF47">
    <property type="entry name" value="HYDROXYPYRUVATE REDUCTASE"/>
    <property type="match status" value="1"/>
</dbReference>
<evidence type="ECO:0000256" key="4">
    <source>
        <dbReference type="ARBA" id="ARBA00013143"/>
    </source>
</evidence>
<comment type="catalytic activity">
    <reaction evidence="10">
        <text>(2R)-3-phosphoglycerate + NAD(+) = 3-phosphooxypyruvate + NADH + H(+)</text>
        <dbReference type="Rhea" id="RHEA:12641"/>
        <dbReference type="ChEBI" id="CHEBI:15378"/>
        <dbReference type="ChEBI" id="CHEBI:18110"/>
        <dbReference type="ChEBI" id="CHEBI:57540"/>
        <dbReference type="ChEBI" id="CHEBI:57945"/>
        <dbReference type="ChEBI" id="CHEBI:58272"/>
        <dbReference type="EC" id="1.1.1.95"/>
    </reaction>
</comment>
<comment type="catalytic activity">
    <reaction evidence="9">
        <text>(R)-2-hydroxyglutarate + NAD(+) = 2-oxoglutarate + NADH + H(+)</text>
        <dbReference type="Rhea" id="RHEA:49612"/>
        <dbReference type="ChEBI" id="CHEBI:15378"/>
        <dbReference type="ChEBI" id="CHEBI:15801"/>
        <dbReference type="ChEBI" id="CHEBI:16810"/>
        <dbReference type="ChEBI" id="CHEBI:57540"/>
        <dbReference type="ChEBI" id="CHEBI:57945"/>
        <dbReference type="EC" id="1.1.1.399"/>
    </reaction>
</comment>
<dbReference type="InterPro" id="IPR045865">
    <property type="entry name" value="ACT-like_dom_sf"/>
</dbReference>
<proteinExistence type="inferred from homology"/>
<dbReference type="PROSITE" id="PS00065">
    <property type="entry name" value="D_2_HYDROXYACID_DH_1"/>
    <property type="match status" value="1"/>
</dbReference>
<dbReference type="GO" id="GO:0051287">
    <property type="term" value="F:NAD binding"/>
    <property type="evidence" value="ECO:0007669"/>
    <property type="project" value="InterPro"/>
</dbReference>
<comment type="similarity">
    <text evidence="11">Belongs to the D-isomer specific 2-hydroxyacid dehydrogenase family.</text>
</comment>
<evidence type="ECO:0000256" key="11">
    <source>
        <dbReference type="RuleBase" id="RU003719"/>
    </source>
</evidence>
<sequence length="391" mass="41782">MARRILTLNQISLKGLERLPRDAYEIASEFAHPDAILLRSHKLQAGDIADTVVAIARAGAGVNNIPVSECTRRGIPVFNSPGANANAVKELVAAGLLLGSRGVVEGLEYVSGLASITDPAELNKTLEANKKHFKGNELRGKTLGVVGLGAIGSLVADMALTLGMDVIGYDPALSVDAAWRLSSQVRKADSLSALFSRSDYVSLHLPALESTRGLINAELFAVMPEQACLLNFARQEIVDEAALLEALDQGRLRKYIADFPSPALIGRKNAVLMPHIGASTDEAEDNCAIMAADQLRDFLENGNIRNAVNFPTLQLERAGGCRLAVTNTNVPKILGSVLSILAELNINVVDMLNKSRDDIAYNLIDMDICPAESSLASMRALEGVVNVRVIP</sequence>
<dbReference type="PANTHER" id="PTHR42938">
    <property type="entry name" value="FORMATE DEHYDROGENASE 1"/>
    <property type="match status" value="1"/>
</dbReference>
<dbReference type="Pfam" id="PF02826">
    <property type="entry name" value="2-Hacid_dh_C"/>
    <property type="match status" value="1"/>
</dbReference>
<evidence type="ECO:0000313" key="14">
    <source>
        <dbReference type="Proteomes" id="UP000259273"/>
    </source>
</evidence>
<evidence type="ECO:0000256" key="3">
    <source>
        <dbReference type="ARBA" id="ARBA00013001"/>
    </source>
</evidence>
<dbReference type="EMBL" id="DMND01000011">
    <property type="protein sequence ID" value="HAN26218.1"/>
    <property type="molecule type" value="Genomic_DNA"/>
</dbReference>
<evidence type="ECO:0000256" key="5">
    <source>
        <dbReference type="ARBA" id="ARBA00021582"/>
    </source>
</evidence>